<reference evidence="2" key="1">
    <citation type="submission" date="2016-05" db="EMBL/GenBank/DDBJ databases">
        <authorList>
            <person name="Behera P."/>
            <person name="Vaishampayan P."/>
            <person name="Singh N."/>
            <person name="Raina V."/>
            <person name="Suar M."/>
            <person name="Pattnaik A."/>
            <person name="Rastogi G."/>
        </authorList>
    </citation>
    <scope>NUCLEOTIDE SEQUENCE [LARGE SCALE GENOMIC DNA]</scope>
    <source>
        <strain evidence="2">MP23</strain>
    </source>
</reference>
<keyword evidence="2" id="KW-1185">Reference proteome</keyword>
<evidence type="ECO:0000313" key="1">
    <source>
        <dbReference type="EMBL" id="OAT77603.1"/>
    </source>
</evidence>
<dbReference type="AlphaFoldDB" id="A0A1B7L5K4"/>
<proteinExistence type="predicted"/>
<dbReference type="Proteomes" id="UP000078225">
    <property type="component" value="Unassembled WGS sequence"/>
</dbReference>
<dbReference type="EMBL" id="LYRP01000006">
    <property type="protein sequence ID" value="OAT77603.1"/>
    <property type="molecule type" value="Genomic_DNA"/>
</dbReference>
<evidence type="ECO:0000313" key="2">
    <source>
        <dbReference type="Proteomes" id="UP000078225"/>
    </source>
</evidence>
<gene>
    <name evidence="1" type="ORF">A9B99_20570</name>
</gene>
<comment type="caution">
    <text evidence="1">The sequence shown here is derived from an EMBL/GenBank/DDBJ whole genome shotgun (WGS) entry which is preliminary data.</text>
</comment>
<protein>
    <submittedName>
        <fullName evidence="1">Uncharacterized protein</fullName>
    </submittedName>
</protein>
<accession>A0A1B7L5K4</accession>
<sequence>MVYPGKHFSIRMMNIETHIPQPVLFIFKTRENITAGDRGKNTLAETTKYSRHEWLMWKQ</sequence>
<name>A0A1B7L5K4_9ENTR</name>
<organism evidence="1 2">
    <name type="scientific">Mangrovibacter phragmitis</name>
    <dbReference type="NCBI Taxonomy" id="1691903"/>
    <lineage>
        <taxon>Bacteria</taxon>
        <taxon>Pseudomonadati</taxon>
        <taxon>Pseudomonadota</taxon>
        <taxon>Gammaproteobacteria</taxon>
        <taxon>Enterobacterales</taxon>
        <taxon>Enterobacteriaceae</taxon>
        <taxon>Mangrovibacter</taxon>
    </lineage>
</organism>